<dbReference type="EMBL" id="QJUP01000002">
    <property type="protein sequence ID" value="TBU99350.1"/>
    <property type="molecule type" value="Genomic_DNA"/>
</dbReference>
<evidence type="ECO:0000256" key="1">
    <source>
        <dbReference type="SAM" id="MobiDB-lite"/>
    </source>
</evidence>
<evidence type="ECO:0000313" key="2">
    <source>
        <dbReference type="EMBL" id="TBU99350.1"/>
    </source>
</evidence>
<organism evidence="2 3">
    <name type="scientific">Stutzerimonas kirkiae</name>
    <dbReference type="NCBI Taxonomy" id="2211392"/>
    <lineage>
        <taxon>Bacteria</taxon>
        <taxon>Pseudomonadati</taxon>
        <taxon>Pseudomonadota</taxon>
        <taxon>Gammaproteobacteria</taxon>
        <taxon>Pseudomonadales</taxon>
        <taxon>Pseudomonadaceae</taxon>
        <taxon>Stutzerimonas</taxon>
    </lineage>
</organism>
<comment type="caution">
    <text evidence="2">The sequence shown here is derived from an EMBL/GenBank/DDBJ whole genome shotgun (WGS) entry which is preliminary data.</text>
</comment>
<evidence type="ECO:0000313" key="3">
    <source>
        <dbReference type="Proteomes" id="UP000292639"/>
    </source>
</evidence>
<reference evidence="2 3" key="1">
    <citation type="submission" date="2018-06" db="EMBL/GenBank/DDBJ databases">
        <title>Three novel Pseudomonas species isolated from symptomatic oak.</title>
        <authorList>
            <person name="Bueno-Gonzalez V."/>
            <person name="Brady C."/>
        </authorList>
    </citation>
    <scope>NUCLEOTIDE SEQUENCE [LARGE SCALE GENOMIC DNA]</scope>
    <source>
        <strain evidence="2 3">P17C</strain>
    </source>
</reference>
<sequence length="67" mass="7349">MSIVNSGFLGATLLLLLATSSGLSHEPLLHVPVERIQADGAQSVQEPQARRVPVDFQPSHSEQRWVF</sequence>
<feature type="region of interest" description="Disordered" evidence="1">
    <location>
        <begin position="40"/>
        <end position="67"/>
    </location>
</feature>
<dbReference type="AlphaFoldDB" id="A0A4Q9RFA2"/>
<accession>A0A4Q9RFA2</accession>
<gene>
    <name evidence="2" type="ORF">DNJ96_03315</name>
</gene>
<name>A0A4Q9RFA2_9GAMM</name>
<proteinExistence type="predicted"/>
<keyword evidence="3" id="KW-1185">Reference proteome</keyword>
<protein>
    <submittedName>
        <fullName evidence="2">Uncharacterized protein</fullName>
    </submittedName>
</protein>
<dbReference type="Proteomes" id="UP000292639">
    <property type="component" value="Unassembled WGS sequence"/>
</dbReference>